<feature type="compositionally biased region" description="Basic and acidic residues" evidence="1">
    <location>
        <begin position="1097"/>
        <end position="1179"/>
    </location>
</feature>
<dbReference type="PANTHER" id="PTHR13413">
    <property type="entry name" value="YLP MOTIF CONTAINING PROTEIN NUCLEAR PROTEIN ZAP"/>
    <property type="match status" value="1"/>
</dbReference>
<evidence type="ECO:0000259" key="2">
    <source>
        <dbReference type="Pfam" id="PF13699"/>
    </source>
</evidence>
<dbReference type="RefSeq" id="WP_190651091.1">
    <property type="nucleotide sequence ID" value="NZ_JACJTM010000060.1"/>
</dbReference>
<evidence type="ECO:0000313" key="4">
    <source>
        <dbReference type="Proteomes" id="UP000660270"/>
    </source>
</evidence>
<feature type="compositionally biased region" description="Polar residues" evidence="1">
    <location>
        <begin position="189"/>
        <end position="198"/>
    </location>
</feature>
<proteinExistence type="predicted"/>
<dbReference type="Proteomes" id="UP000660270">
    <property type="component" value="Unassembled WGS sequence"/>
</dbReference>
<comment type="caution">
    <text evidence="3">The sequence shown here is derived from an EMBL/GenBank/DDBJ whole genome shotgun (WGS) entry which is preliminary data.</text>
</comment>
<feature type="compositionally biased region" description="Polar residues" evidence="1">
    <location>
        <begin position="259"/>
        <end position="294"/>
    </location>
</feature>
<organism evidence="3 4">
    <name type="scientific">Aphanizomenon flos-aquae FACHB-1249</name>
    <dbReference type="NCBI Taxonomy" id="2692889"/>
    <lineage>
        <taxon>Bacteria</taxon>
        <taxon>Bacillati</taxon>
        <taxon>Cyanobacteriota</taxon>
        <taxon>Cyanophyceae</taxon>
        <taxon>Nostocales</taxon>
        <taxon>Aphanizomenonaceae</taxon>
        <taxon>Aphanizomenon</taxon>
    </lineage>
</organism>
<feature type="non-terminal residue" evidence="3">
    <location>
        <position position="1"/>
    </location>
</feature>
<feature type="region of interest" description="Disordered" evidence="1">
    <location>
        <begin position="1097"/>
        <end position="1213"/>
    </location>
</feature>
<reference evidence="3 4" key="1">
    <citation type="journal article" date="2020" name="ISME J.">
        <title>Comparative genomics reveals insights into cyanobacterial evolution and habitat adaptation.</title>
        <authorList>
            <person name="Chen M.Y."/>
            <person name="Teng W.K."/>
            <person name="Zhao L."/>
            <person name="Hu C.X."/>
            <person name="Zhou Y.K."/>
            <person name="Han B.P."/>
            <person name="Song L.R."/>
            <person name="Shu W.S."/>
        </authorList>
    </citation>
    <scope>NUCLEOTIDE SEQUENCE [LARGE SCALE GENOMIC DNA]</scope>
    <source>
        <strain evidence="3 4">FACHB-1249</strain>
    </source>
</reference>
<gene>
    <name evidence="3" type="ORF">H6G43_18490</name>
</gene>
<feature type="domain" description="eCIS core" evidence="2">
    <location>
        <begin position="1"/>
        <end position="60"/>
    </location>
</feature>
<keyword evidence="4" id="KW-1185">Reference proteome</keyword>
<feature type="compositionally biased region" description="Polar residues" evidence="1">
    <location>
        <begin position="161"/>
        <end position="172"/>
    </location>
</feature>
<feature type="compositionally biased region" description="Basic and acidic residues" evidence="1">
    <location>
        <begin position="1203"/>
        <end position="1213"/>
    </location>
</feature>
<dbReference type="EMBL" id="JACJTM010000060">
    <property type="protein sequence ID" value="MBD2687158.1"/>
    <property type="molecule type" value="Genomic_DNA"/>
</dbReference>
<dbReference type="Pfam" id="PF13699">
    <property type="entry name" value="eCIS_core"/>
    <property type="match status" value="1"/>
</dbReference>
<evidence type="ECO:0000256" key="1">
    <source>
        <dbReference type="SAM" id="MobiDB-lite"/>
    </source>
</evidence>
<feature type="compositionally biased region" description="Low complexity" evidence="1">
    <location>
        <begin position="92"/>
        <end position="110"/>
    </location>
</feature>
<evidence type="ECO:0000313" key="3">
    <source>
        <dbReference type="EMBL" id="MBD2687158.1"/>
    </source>
</evidence>
<feature type="region of interest" description="Disordered" evidence="1">
    <location>
        <begin position="74"/>
        <end position="294"/>
    </location>
</feature>
<accession>A0ABR8IY67</accession>
<feature type="compositionally biased region" description="Basic and acidic residues" evidence="1">
    <location>
        <begin position="200"/>
        <end position="226"/>
    </location>
</feature>
<dbReference type="InterPro" id="IPR026314">
    <property type="entry name" value="YLP_motif_con_p1"/>
</dbReference>
<feature type="compositionally biased region" description="Polar residues" evidence="1">
    <location>
        <begin position="227"/>
        <end position="238"/>
    </location>
</feature>
<feature type="compositionally biased region" description="Low complexity" evidence="1">
    <location>
        <begin position="150"/>
        <end position="160"/>
    </location>
</feature>
<name>A0ABR8IY67_APHFL</name>
<feature type="compositionally biased region" description="Basic and acidic residues" evidence="1">
    <location>
        <begin position="74"/>
        <end position="88"/>
    </location>
</feature>
<protein>
    <submittedName>
        <fullName evidence="3">DUF4157 domain-containing protein</fullName>
    </submittedName>
</protein>
<dbReference type="PANTHER" id="PTHR13413:SF0">
    <property type="entry name" value="YLP MOTIF-CONTAINING PROTEIN 1"/>
    <property type="match status" value="1"/>
</dbReference>
<feature type="compositionally biased region" description="Low complexity" evidence="1">
    <location>
        <begin position="242"/>
        <end position="258"/>
    </location>
</feature>
<sequence>SGVKVHTDGESDQLNKSLNSRAFATGQDIFFSQGAYNPGSRDGQELLAHELTHVVQQNGKSSVQRLCTECEKEKTQEQIQGKEIDESKIVPSQDNELNNNSNSQTENTTDVTNQNSDHPVNTDDTENIKNDPQNNNNQLKTQKETDNKQENSNNIQPNNNDLENGNVIQNQEQDQKNPKNEPNLEEAKTANNEANQAIQEIKKSEAPTKEGEEKDQQVVDEKEKSQETNNQKGDTQGESSKEQGSTEGENQTEQQTETIANKSQEAQTEVSQTQEEINQSESNSQNLKSQQISFTPPVIKPTFATNKAGIDHINPTEVMGDVGNGMILYQTDDPQTSLAAAEQGIVVQQIPENKIAQSMEAEQRQAELAMSNFMASGGERMAQVSAMGGIIAPKISTSLNQQKAEIDTAIAQNQGIINNAIAQAKNQVQTQAASAREQIATQYNSSIQGIQTSTNAARQKLIQEYQKSTQQLNDLGLKSRQDVDQSFKTGNTKFREAGTIVAGNVDGIVANKQAAFSQQSPPEPGNVVTKFLESFDRDTYVQNWRKAKTDAANEAGIKFKTGLINNANQKADELGNSKGQVNDGISQLITNKSSELEVKYNSALNDLNQSEQQALTIASQTRDGQIQGLDQNLNGTMASLDQMQASQLSQVQNLGQQQKLGIDTQGQQSIASLQQSVAQGTTNLELAYQEFAQQAQGIKTPNLQTINQVIIEAETQLNQIENSTQIALETGINNSTQGLQQQTAQSINSINNIGQQASSQGAEIAQEFATSTTEMVGSATNIFSQLTEGHTSMVQARVDQTVSEFSQLVDNLKQQIQGVITNLDGKLDESATQLQAGLRGSLQGSDQNPSLVESIDKAAEDAAAKVQPAWKSVLKVVIDIVITVAVTVAIAALAASGVGLGAAIGLAFLIGAAGGVLKQAANDMIDGKMSSWQDYAMQAGIGGVTGVVELIGIKGADKALKAITNTVGKYAAKYAIETATDTDTVIDVGTRVASGEQFSLQMLGSSVASSLLSNVGGDLLKGGFGKLGKKLDKVDNKLIKNGAEFLTDTIADTAIDVADNTLIKGEEFSLEMLRESAGTSALSNLVERGANKLYGDKLRSLGHDKSKVDNTTSKPKDTKDNIPKVDNKTSKPKDLTDNDDHRNKQLTPERKAELEQKLENRNLNKEEWKELDRDRRISEKQNQNNTESSTPKKTNQDGNEITQHQDKPEIEPGVVAKEKTADGHEIKILKDGRIVKCSTCGEIRNQNLELFKRRPRLEERLAEIEKISDPQEKSKKAKAFDIELAQIKESEKLALLPVQDVIDTSKIPEIPIPDNDAYTLMRNTSNDIKHIHELTSIPQDLIAKAKQHLMFDKHILLDARTGELRRGVFDAYDPGEDMGIAAWKKIAEGKQPSPDEVEQLKRLIIHEEGEAKILKSDYEAIETLFKRGQLETHLRTFLKRAGVKDEMIDYMIEAESKPIQPYRYAHYVAHYSGYKN</sequence>
<feature type="compositionally biased region" description="Polar residues" evidence="1">
    <location>
        <begin position="1180"/>
        <end position="1202"/>
    </location>
</feature>
<dbReference type="InterPro" id="IPR025295">
    <property type="entry name" value="eCIS_core_dom"/>
</dbReference>